<dbReference type="InterPro" id="IPR021109">
    <property type="entry name" value="Peptidase_aspartic_dom_sf"/>
</dbReference>
<gene>
    <name evidence="2" type="ORF">METZ01_LOCUS460693</name>
</gene>
<dbReference type="CDD" id="cd05483">
    <property type="entry name" value="retropepsin_like_bacteria"/>
    <property type="match status" value="1"/>
</dbReference>
<dbReference type="InterPro" id="IPR001969">
    <property type="entry name" value="Aspartic_peptidase_AS"/>
</dbReference>
<proteinExistence type="predicted"/>
<sequence>MALVLFVVSCAVQVAGSLAGIFSYRDDKGIIYFTDDLSKIPKHYRESEKGVRKHHEARGAHRATPVPSSPIELPGLVSKVQEIQIPLIPVGGGNFLVDTVLNGRIKARLMLDTGASFITLTEEIGRQLGSSPYSGSAELPFNTAGGEEWMPLVALETVKIGSAETKLVEASINSNIKDIDGLLGMSFLGDFRFEIDRTNKRLTLKPSQNLD</sequence>
<dbReference type="InterPro" id="IPR011969">
    <property type="entry name" value="Clan_AA_Asp_peptidase_C"/>
</dbReference>
<dbReference type="SUPFAM" id="SSF50630">
    <property type="entry name" value="Acid proteases"/>
    <property type="match status" value="1"/>
</dbReference>
<evidence type="ECO:0008006" key="3">
    <source>
        <dbReference type="Google" id="ProtNLM"/>
    </source>
</evidence>
<evidence type="ECO:0000256" key="1">
    <source>
        <dbReference type="SAM" id="MobiDB-lite"/>
    </source>
</evidence>
<accession>A0A383AJU6</accession>
<feature type="non-terminal residue" evidence="2">
    <location>
        <position position="211"/>
    </location>
</feature>
<protein>
    <recommendedName>
        <fullName evidence="3">Peptidase A2 domain-containing protein</fullName>
    </recommendedName>
</protein>
<evidence type="ECO:0000313" key="2">
    <source>
        <dbReference type="EMBL" id="SVE07839.1"/>
    </source>
</evidence>
<name>A0A383AJU6_9ZZZZ</name>
<dbReference type="AlphaFoldDB" id="A0A383AJU6"/>
<organism evidence="2">
    <name type="scientific">marine metagenome</name>
    <dbReference type="NCBI Taxonomy" id="408172"/>
    <lineage>
        <taxon>unclassified sequences</taxon>
        <taxon>metagenomes</taxon>
        <taxon>ecological metagenomes</taxon>
    </lineage>
</organism>
<dbReference type="Pfam" id="PF13975">
    <property type="entry name" value="gag-asp_proteas"/>
    <property type="match status" value="1"/>
</dbReference>
<reference evidence="2" key="1">
    <citation type="submission" date="2018-05" db="EMBL/GenBank/DDBJ databases">
        <authorList>
            <person name="Lanie J.A."/>
            <person name="Ng W.-L."/>
            <person name="Kazmierczak K.M."/>
            <person name="Andrzejewski T.M."/>
            <person name="Davidsen T.M."/>
            <person name="Wayne K.J."/>
            <person name="Tettelin H."/>
            <person name="Glass J.I."/>
            <person name="Rusch D."/>
            <person name="Podicherti R."/>
            <person name="Tsui H.-C.T."/>
            <person name="Winkler M.E."/>
        </authorList>
    </citation>
    <scope>NUCLEOTIDE SEQUENCE</scope>
</reference>
<feature type="region of interest" description="Disordered" evidence="1">
    <location>
        <begin position="44"/>
        <end position="69"/>
    </location>
</feature>
<dbReference type="Gene3D" id="2.40.70.10">
    <property type="entry name" value="Acid Proteases"/>
    <property type="match status" value="1"/>
</dbReference>
<dbReference type="NCBIfam" id="TIGR02281">
    <property type="entry name" value="clan_AA_DTGA"/>
    <property type="match status" value="1"/>
</dbReference>
<dbReference type="PROSITE" id="PS00141">
    <property type="entry name" value="ASP_PROTEASE"/>
    <property type="match status" value="1"/>
</dbReference>
<dbReference type="GO" id="GO:0006508">
    <property type="term" value="P:proteolysis"/>
    <property type="evidence" value="ECO:0007669"/>
    <property type="project" value="InterPro"/>
</dbReference>
<dbReference type="InterPro" id="IPR034122">
    <property type="entry name" value="Retropepsin-like_bacterial"/>
</dbReference>
<dbReference type="GO" id="GO:0004190">
    <property type="term" value="F:aspartic-type endopeptidase activity"/>
    <property type="evidence" value="ECO:0007669"/>
    <property type="project" value="InterPro"/>
</dbReference>
<dbReference type="EMBL" id="UINC01192609">
    <property type="protein sequence ID" value="SVE07839.1"/>
    <property type="molecule type" value="Genomic_DNA"/>
</dbReference>